<accession>A0A6J5E517</accession>
<dbReference type="Proteomes" id="UP000494135">
    <property type="component" value="Unassembled WGS sequence"/>
</dbReference>
<protein>
    <submittedName>
        <fullName evidence="1">Uncharacterized protein</fullName>
    </submittedName>
</protein>
<proteinExistence type="predicted"/>
<evidence type="ECO:0000313" key="1">
    <source>
        <dbReference type="EMBL" id="CAB3761578.1"/>
    </source>
</evidence>
<organism evidence="1 2">
    <name type="scientific">Burkholderia puraquae</name>
    <dbReference type="NCBI Taxonomy" id="1904757"/>
    <lineage>
        <taxon>Bacteria</taxon>
        <taxon>Pseudomonadati</taxon>
        <taxon>Pseudomonadota</taxon>
        <taxon>Betaproteobacteria</taxon>
        <taxon>Burkholderiales</taxon>
        <taxon>Burkholderiaceae</taxon>
        <taxon>Burkholderia</taxon>
        <taxon>Burkholderia cepacia complex</taxon>
    </lineage>
</organism>
<dbReference type="AlphaFoldDB" id="A0A6J5E517"/>
<sequence length="62" mass="6510">MTIEGGDVTFGCPGKFVVYAAQHAFVGPDQMNTPLPQFPEKVCVECLLHAMQSGSALAGKAI</sequence>
<name>A0A6J5E517_9BURK</name>
<reference evidence="1 2" key="1">
    <citation type="submission" date="2020-04" db="EMBL/GenBank/DDBJ databases">
        <authorList>
            <person name="De Canck E."/>
        </authorList>
    </citation>
    <scope>NUCLEOTIDE SEQUENCE [LARGE SCALE GENOMIC DNA]</scope>
    <source>
        <strain evidence="1 2">LMG 29660</strain>
    </source>
</reference>
<gene>
    <name evidence="1" type="ORF">LMG29660_04277</name>
</gene>
<evidence type="ECO:0000313" key="2">
    <source>
        <dbReference type="Proteomes" id="UP000494135"/>
    </source>
</evidence>
<dbReference type="EMBL" id="CADIKG010000011">
    <property type="protein sequence ID" value="CAB3761578.1"/>
    <property type="molecule type" value="Genomic_DNA"/>
</dbReference>